<sequence>MWYVWCALLLVSRALGAAEVAEVAEVTTTEEAKVTTEAPAPVATTRAPPRTLDRQAAELAWRTWLQSPESGNQNAPPRRITTKSLFITPLVCPKGQRMDRNGCIQVVTVNKDEHERILLEQLNALFPSPPSGDVYLYDYGDEDPGPLQLSIPIGLDPQAAPLQAQEPAAEAQEQLQSYIKIDKKHEDKTNNDASIEAELELLKLQNRKPSNATSSPDGPGILNHNVLNNFLPFADKPKRDSPVVNETETQTATTTTTDQGQKEQFYGHVNVDPVLYGNSQYDSLHKDTEVTTEQTSDSPSAQVDVTSVKNTASEKNESSVNAYPDKNETSTGVPTVKPTDVNSNLNQHLTKEVEKTKLNPETEYSDIGEAIKLISRYAEVSTDDNFTKDQKKYALKDDSVLGTRTKLQHRRNKPQEPVQPPAPLLVSPEEHKEIFPPTSFIPKNEGYYRYPWSSQHPVTPPPDYPFRHLQDYWPDRSKIGGVYGNMGHENPRRHHHTYPHSYFRPHGYPDAHAGLYLKLQDTYAGQAKEYPYRAVPQHANVRSHNQDLYTLLGLRHWFSSEITSKR</sequence>
<dbReference type="EMBL" id="CM046106">
    <property type="protein sequence ID" value="KAI8436107.1"/>
    <property type="molecule type" value="Genomic_DNA"/>
</dbReference>
<evidence type="ECO:0000313" key="2">
    <source>
        <dbReference type="Proteomes" id="UP001064048"/>
    </source>
</evidence>
<evidence type="ECO:0000313" key="1">
    <source>
        <dbReference type="EMBL" id="KAI8436107.1"/>
    </source>
</evidence>
<reference evidence="1 2" key="1">
    <citation type="journal article" date="2022" name="Genome Biol. Evol.">
        <title>The Spruce Budworm Genome: Reconstructing the Evolutionary History of Antifreeze Proteins.</title>
        <authorList>
            <person name="Beliveau C."/>
            <person name="Gagne P."/>
            <person name="Picq S."/>
            <person name="Vernygora O."/>
            <person name="Keeling C.I."/>
            <person name="Pinkney K."/>
            <person name="Doucet D."/>
            <person name="Wen F."/>
            <person name="Johnston J.S."/>
            <person name="Maaroufi H."/>
            <person name="Boyle B."/>
            <person name="Laroche J."/>
            <person name="Dewar K."/>
            <person name="Juretic N."/>
            <person name="Blackburn G."/>
            <person name="Nisole A."/>
            <person name="Brunet B."/>
            <person name="Brandao M."/>
            <person name="Lumley L."/>
            <person name="Duan J."/>
            <person name="Quan G."/>
            <person name="Lucarotti C.J."/>
            <person name="Roe A.D."/>
            <person name="Sperling F.A.H."/>
            <person name="Levesque R.C."/>
            <person name="Cusson M."/>
        </authorList>
    </citation>
    <scope>NUCLEOTIDE SEQUENCE [LARGE SCALE GENOMIC DNA]</scope>
    <source>
        <strain evidence="1">Glfc:IPQL:Cfum</strain>
    </source>
</reference>
<proteinExistence type="predicted"/>
<dbReference type="Proteomes" id="UP001064048">
    <property type="component" value="Chromosome 6"/>
</dbReference>
<name>A0ACC0KI17_CHOFU</name>
<gene>
    <name evidence="1" type="ORF">MSG28_004209</name>
</gene>
<comment type="caution">
    <text evidence="1">The sequence shown here is derived from an EMBL/GenBank/DDBJ whole genome shotgun (WGS) entry which is preliminary data.</text>
</comment>
<organism evidence="1 2">
    <name type="scientific">Choristoneura fumiferana</name>
    <name type="common">Spruce budworm moth</name>
    <name type="synonym">Archips fumiferana</name>
    <dbReference type="NCBI Taxonomy" id="7141"/>
    <lineage>
        <taxon>Eukaryota</taxon>
        <taxon>Metazoa</taxon>
        <taxon>Ecdysozoa</taxon>
        <taxon>Arthropoda</taxon>
        <taxon>Hexapoda</taxon>
        <taxon>Insecta</taxon>
        <taxon>Pterygota</taxon>
        <taxon>Neoptera</taxon>
        <taxon>Endopterygota</taxon>
        <taxon>Lepidoptera</taxon>
        <taxon>Glossata</taxon>
        <taxon>Ditrysia</taxon>
        <taxon>Tortricoidea</taxon>
        <taxon>Tortricidae</taxon>
        <taxon>Tortricinae</taxon>
        <taxon>Choristoneura</taxon>
    </lineage>
</organism>
<keyword evidence="2" id="KW-1185">Reference proteome</keyword>
<accession>A0ACC0KI17</accession>
<protein>
    <submittedName>
        <fullName evidence="1">Uncharacterized protein</fullName>
    </submittedName>
</protein>